<keyword evidence="1" id="KW-1185">Reference proteome</keyword>
<dbReference type="Proteomes" id="UP000000437">
    <property type="component" value="Chromosome 15"/>
</dbReference>
<protein>
    <submittedName>
        <fullName evidence="2">Uncharacterized protein isoform X1</fullName>
    </submittedName>
</protein>
<name>A0AC58HCA2_DANRE</name>
<dbReference type="RefSeq" id="XP_073779609.1">
    <property type="nucleotide sequence ID" value="XM_073923508.1"/>
</dbReference>
<reference evidence="2" key="1">
    <citation type="submission" date="2025-08" db="UniProtKB">
        <authorList>
            <consortium name="RefSeq"/>
        </authorList>
    </citation>
    <scope>IDENTIFICATION</scope>
    <source>
        <strain evidence="2">Tuebingen</strain>
        <tissue evidence="2">Fibroblasts and whole tissue</tissue>
    </source>
</reference>
<evidence type="ECO:0000313" key="1">
    <source>
        <dbReference type="Proteomes" id="UP000000437"/>
    </source>
</evidence>
<gene>
    <name evidence="2" type="primary">LOC137487683</name>
</gene>
<accession>A0AC58HCA2</accession>
<proteinExistence type="predicted"/>
<sequence length="206" mass="23512">MAYFSNLWIFFSALVSSNALGRWSERCTDVSIDTSLKSQVFLPCHFNTSLNDTVTWRHLNNGDTLVKIIADGRIYFDNPREGRVSVLPNVFEEGNFSIFIHDLESSDVGVYFCEWNSECWRVRITESHHHPSQEADRNSWLFFFAGSGLFVILFLVFSRTGLQNRLLSCTSNACKYKSESEEHNQACKSPDPNDPTTSTVTYVIQA</sequence>
<evidence type="ECO:0000313" key="2">
    <source>
        <dbReference type="RefSeq" id="XP_073779609.1"/>
    </source>
</evidence>
<organism evidence="1 2">
    <name type="scientific">Danio rerio</name>
    <name type="common">Zebrafish</name>
    <name type="synonym">Brachydanio rerio</name>
    <dbReference type="NCBI Taxonomy" id="7955"/>
    <lineage>
        <taxon>Eukaryota</taxon>
        <taxon>Metazoa</taxon>
        <taxon>Chordata</taxon>
        <taxon>Craniata</taxon>
        <taxon>Vertebrata</taxon>
        <taxon>Euteleostomi</taxon>
        <taxon>Actinopterygii</taxon>
        <taxon>Neopterygii</taxon>
        <taxon>Teleostei</taxon>
        <taxon>Ostariophysi</taxon>
        <taxon>Cypriniformes</taxon>
        <taxon>Danionidae</taxon>
        <taxon>Danioninae</taxon>
        <taxon>Danio</taxon>
    </lineage>
</organism>